<accession>E1IDX5</accession>
<evidence type="ECO:0000259" key="2">
    <source>
        <dbReference type="Pfam" id="PF03807"/>
    </source>
</evidence>
<dbReference type="InterPro" id="IPR036291">
    <property type="entry name" value="NAD(P)-bd_dom_sf"/>
</dbReference>
<dbReference type="GO" id="GO:0016491">
    <property type="term" value="F:oxidoreductase activity"/>
    <property type="evidence" value="ECO:0007669"/>
    <property type="project" value="UniProtKB-KW"/>
</dbReference>
<evidence type="ECO:0000256" key="1">
    <source>
        <dbReference type="ARBA" id="ARBA00023002"/>
    </source>
</evidence>
<name>E1IDX5_9CHLR</name>
<reference evidence="3 4" key="1">
    <citation type="journal article" date="2011" name="J. Bacteriol.">
        <title>Draft genome sequence of the anoxygenic filamentous phototrophic bacterium Oscillochloris trichoides subsp. DG-6.</title>
        <authorList>
            <person name="Kuznetsov B.B."/>
            <person name="Ivanovsky R.N."/>
            <person name="Keppen O.I."/>
            <person name="Sukhacheva M.V."/>
            <person name="Bumazhkin B.K."/>
            <person name="Patutina E.O."/>
            <person name="Beletsky A.V."/>
            <person name="Mardanov A.V."/>
            <person name="Baslerov R.V."/>
            <person name="Panteleeva A.N."/>
            <person name="Kolganova T.V."/>
            <person name="Ravin N.V."/>
            <person name="Skryabin K.G."/>
        </authorList>
    </citation>
    <scope>NUCLEOTIDE SEQUENCE [LARGE SCALE GENOMIC DNA]</scope>
    <source>
        <strain evidence="3 4">DG-6</strain>
    </source>
</reference>
<proteinExistence type="predicted"/>
<keyword evidence="4" id="KW-1185">Reference proteome</keyword>
<dbReference type="AlphaFoldDB" id="E1IDX5"/>
<keyword evidence="1" id="KW-0560">Oxidoreductase</keyword>
<dbReference type="Gene3D" id="3.40.50.720">
    <property type="entry name" value="NAD(P)-binding Rossmann-like Domain"/>
    <property type="match status" value="1"/>
</dbReference>
<dbReference type="PANTHER" id="PTHR14239:SF10">
    <property type="entry name" value="REDUCTASE"/>
    <property type="match status" value="1"/>
</dbReference>
<comment type="caution">
    <text evidence="3">The sequence shown here is derived from an EMBL/GenBank/DDBJ whole genome shotgun (WGS) entry which is preliminary data.</text>
</comment>
<dbReference type="Proteomes" id="UP000054010">
    <property type="component" value="Unassembled WGS sequence"/>
</dbReference>
<dbReference type="PANTHER" id="PTHR14239">
    <property type="entry name" value="DUDULIN-RELATED"/>
    <property type="match status" value="1"/>
</dbReference>
<feature type="domain" description="Pyrroline-5-carboxylate reductase catalytic N-terminal" evidence="2">
    <location>
        <begin position="2"/>
        <end position="94"/>
    </location>
</feature>
<evidence type="ECO:0000313" key="3">
    <source>
        <dbReference type="EMBL" id="EFO80586.1"/>
    </source>
</evidence>
<sequence length="204" mass="20803">MRIAIIGAGNIGGTLGAKWANAGHTITFGVRDPQSAKTRAALSAAGPNATVTSIAEALVGAEVVLLSLPGDSVAAFAQEHAAALNGTFVIDATNQFGHPIMNAIATIHAAAPNAQIIRAFNSLGWENFAEPTINGVQVDLLYCAPSGEAQAVATNLISAVGLRPIYVGDLAQAPLVDSIGALWGALAYGQGYGRQLAFKVLTTQ</sequence>
<dbReference type="STRING" id="765420.OSCT_1526"/>
<gene>
    <name evidence="3" type="ORF">OSCT_1526</name>
</gene>
<evidence type="ECO:0000313" key="4">
    <source>
        <dbReference type="Proteomes" id="UP000054010"/>
    </source>
</evidence>
<dbReference type="OrthoDB" id="9786864at2"/>
<protein>
    <submittedName>
        <fullName evidence="3">NADP oxidoreductase coenzyme F420-dependent protein</fullName>
    </submittedName>
</protein>
<dbReference type="HOGENOM" id="CLU_076368_2_1_0"/>
<dbReference type="Pfam" id="PF03807">
    <property type="entry name" value="F420_oxidored"/>
    <property type="match status" value="1"/>
</dbReference>
<organism evidence="3 4">
    <name type="scientific">Oscillochloris trichoides DG-6</name>
    <dbReference type="NCBI Taxonomy" id="765420"/>
    <lineage>
        <taxon>Bacteria</taxon>
        <taxon>Bacillati</taxon>
        <taxon>Chloroflexota</taxon>
        <taxon>Chloroflexia</taxon>
        <taxon>Chloroflexales</taxon>
        <taxon>Chloroflexineae</taxon>
        <taxon>Oscillochloridaceae</taxon>
        <taxon>Oscillochloris</taxon>
    </lineage>
</organism>
<dbReference type="InterPro" id="IPR028939">
    <property type="entry name" value="P5C_Rdtase_cat_N"/>
</dbReference>
<dbReference type="InterPro" id="IPR051267">
    <property type="entry name" value="STEAP_metalloreductase"/>
</dbReference>
<dbReference type="eggNOG" id="COG2085">
    <property type="taxonomic scope" value="Bacteria"/>
</dbReference>
<dbReference type="SUPFAM" id="SSF51735">
    <property type="entry name" value="NAD(P)-binding Rossmann-fold domains"/>
    <property type="match status" value="1"/>
</dbReference>
<dbReference type="EMBL" id="ADVR01000048">
    <property type="protein sequence ID" value="EFO80586.1"/>
    <property type="molecule type" value="Genomic_DNA"/>
</dbReference>